<keyword evidence="2" id="KW-1185">Reference proteome</keyword>
<proteinExistence type="predicted"/>
<sequence length="123" mass="14139">MTERETVRSSEPTDAVIEATGRDSVIAKPDRNEICQITVEDDPSSLITQKPTLPKVRNVPNVQYNRQFLLNHFGRKCYNPEDEFLPYNPWRSTRGRQCFQLGRKAEANLQTKIDDFDGLIQGL</sequence>
<evidence type="ECO:0000313" key="2">
    <source>
        <dbReference type="Proteomes" id="UP000274131"/>
    </source>
</evidence>
<gene>
    <name evidence="1" type="ORF">EVEC_LOCUS132</name>
</gene>
<organism evidence="3">
    <name type="scientific">Enterobius vermicularis</name>
    <name type="common">Human pinworm</name>
    <dbReference type="NCBI Taxonomy" id="51028"/>
    <lineage>
        <taxon>Eukaryota</taxon>
        <taxon>Metazoa</taxon>
        <taxon>Ecdysozoa</taxon>
        <taxon>Nematoda</taxon>
        <taxon>Chromadorea</taxon>
        <taxon>Rhabditida</taxon>
        <taxon>Spirurina</taxon>
        <taxon>Oxyuridomorpha</taxon>
        <taxon>Oxyuroidea</taxon>
        <taxon>Oxyuridae</taxon>
        <taxon>Enterobius</taxon>
    </lineage>
</organism>
<evidence type="ECO:0000313" key="1">
    <source>
        <dbReference type="EMBL" id="VDD84989.1"/>
    </source>
</evidence>
<reference evidence="3" key="1">
    <citation type="submission" date="2017-02" db="UniProtKB">
        <authorList>
            <consortium name="WormBaseParasite"/>
        </authorList>
    </citation>
    <scope>IDENTIFICATION</scope>
</reference>
<dbReference type="Proteomes" id="UP000274131">
    <property type="component" value="Unassembled WGS sequence"/>
</dbReference>
<dbReference type="AlphaFoldDB" id="A0A0N4USR7"/>
<dbReference type="WBParaSite" id="EVEC_0000019501-mRNA-1">
    <property type="protein sequence ID" value="EVEC_0000019501-mRNA-1"/>
    <property type="gene ID" value="EVEC_0000019501"/>
</dbReference>
<accession>A0A0N4USR7</accession>
<protein>
    <submittedName>
        <fullName evidence="1 3">Uncharacterized protein</fullName>
    </submittedName>
</protein>
<reference evidence="1 2" key="2">
    <citation type="submission" date="2018-10" db="EMBL/GenBank/DDBJ databases">
        <authorList>
            <consortium name="Pathogen Informatics"/>
        </authorList>
    </citation>
    <scope>NUCLEOTIDE SEQUENCE [LARGE SCALE GENOMIC DNA]</scope>
</reference>
<evidence type="ECO:0000313" key="3">
    <source>
        <dbReference type="WBParaSite" id="EVEC_0000019501-mRNA-1"/>
    </source>
</evidence>
<dbReference type="EMBL" id="UXUI01000078">
    <property type="protein sequence ID" value="VDD84989.1"/>
    <property type="molecule type" value="Genomic_DNA"/>
</dbReference>
<name>A0A0N4USR7_ENTVE</name>